<evidence type="ECO:0000259" key="2">
    <source>
        <dbReference type="Pfam" id="PF17930"/>
    </source>
</evidence>
<dbReference type="Gene3D" id="3.40.140.80">
    <property type="match status" value="1"/>
</dbReference>
<sequence length="268" mass="28182">MSRIAVIAGQGALAPAIAARLDDPLVYALEGFSPEGLAAQPFRLERLVPFLDALHDRGVTRVIFAGAIRRPRLDPDLFDPRTAALVPRILAAMQSGDDAALRTVLDIFEENDLQIASVPQIAPDLVPAEGHWAGIPEACDRRDVDQAARILRHMGPLDIGQGAVVAKGLCLAIETLPGTAAMLDFVARTRPEGRGGVFCKAAKPGQDLRIDMPTLGPDSVDQAAAAGLSGIAWQAGRVIALDLPAMQARAEAAGLFLWAAPMPDDAAG</sequence>
<keyword evidence="4" id="KW-1185">Reference proteome</keyword>
<dbReference type="Pfam" id="PF06230">
    <property type="entry name" value="LpxI_C"/>
    <property type="match status" value="1"/>
</dbReference>
<organism evidence="3 4">
    <name type="scientific">Paracoccus aestuarii</name>
    <dbReference type="NCBI Taxonomy" id="453842"/>
    <lineage>
        <taxon>Bacteria</taxon>
        <taxon>Pseudomonadati</taxon>
        <taxon>Pseudomonadota</taxon>
        <taxon>Alphaproteobacteria</taxon>
        <taxon>Rhodobacterales</taxon>
        <taxon>Paracoccaceae</taxon>
        <taxon>Paracoccus</taxon>
    </lineage>
</organism>
<dbReference type="Proteomes" id="UP000285530">
    <property type="component" value="Unassembled WGS sequence"/>
</dbReference>
<dbReference type="EMBL" id="QZEV01000013">
    <property type="protein sequence ID" value="RJL06091.1"/>
    <property type="molecule type" value="Genomic_DNA"/>
</dbReference>
<dbReference type="RefSeq" id="WP_119885461.1">
    <property type="nucleotide sequence ID" value="NZ_CP067169.1"/>
</dbReference>
<dbReference type="PANTHER" id="PTHR39962">
    <property type="entry name" value="BLL4848 PROTEIN"/>
    <property type="match status" value="1"/>
</dbReference>
<gene>
    <name evidence="3" type="ORF">D3P06_04735</name>
</gene>
<name>A0A418ZZS8_9RHOB</name>
<feature type="domain" description="LpxI N-terminal" evidence="2">
    <location>
        <begin position="3"/>
        <end position="125"/>
    </location>
</feature>
<protein>
    <submittedName>
        <fullName evidence="3">LpxI family protein</fullName>
    </submittedName>
</protein>
<dbReference type="InterPro" id="IPR053174">
    <property type="entry name" value="LpxI"/>
</dbReference>
<dbReference type="PANTHER" id="PTHR39962:SF1">
    <property type="entry name" value="LPXI FAMILY PROTEIN"/>
    <property type="match status" value="1"/>
</dbReference>
<dbReference type="InterPro" id="IPR043167">
    <property type="entry name" value="LpxI_C_sf"/>
</dbReference>
<dbReference type="Gene3D" id="3.40.50.20">
    <property type="match status" value="1"/>
</dbReference>
<dbReference type="InterPro" id="IPR010415">
    <property type="entry name" value="LpxI_C"/>
</dbReference>
<evidence type="ECO:0000313" key="3">
    <source>
        <dbReference type="EMBL" id="RJL06091.1"/>
    </source>
</evidence>
<dbReference type="OrthoDB" id="9789836at2"/>
<evidence type="ECO:0000259" key="1">
    <source>
        <dbReference type="Pfam" id="PF06230"/>
    </source>
</evidence>
<dbReference type="InterPro" id="IPR041255">
    <property type="entry name" value="LpxI_N"/>
</dbReference>
<reference evidence="3 4" key="1">
    <citation type="submission" date="2018-09" db="EMBL/GenBank/DDBJ databases">
        <title>Paracoccus onubensis nov. sp. a moderate halophilic bacterium isolated from Gruta de las Maravillas (Aracena, Spain).</title>
        <authorList>
            <person name="Jurado V."/>
            <person name="Gutierrez-Patricio S."/>
            <person name="Gonzalez-Pimentel J.L."/>
            <person name="Laiz L."/>
            <person name="Saiz-Jimenez C."/>
        </authorList>
    </citation>
    <scope>NUCLEOTIDE SEQUENCE [LARGE SCALE GENOMIC DNA]</scope>
    <source>
        <strain evidence="3 4">DSM 19484</strain>
    </source>
</reference>
<accession>A0A418ZZS8</accession>
<feature type="domain" description="LpxI C-terminal" evidence="1">
    <location>
        <begin position="135"/>
        <end position="258"/>
    </location>
</feature>
<comment type="caution">
    <text evidence="3">The sequence shown here is derived from an EMBL/GenBank/DDBJ whole genome shotgun (WGS) entry which is preliminary data.</text>
</comment>
<evidence type="ECO:0000313" key="4">
    <source>
        <dbReference type="Proteomes" id="UP000285530"/>
    </source>
</evidence>
<proteinExistence type="predicted"/>
<dbReference type="Pfam" id="PF17930">
    <property type="entry name" value="LpxI_N"/>
    <property type="match status" value="1"/>
</dbReference>
<dbReference type="AlphaFoldDB" id="A0A418ZZS8"/>